<dbReference type="AlphaFoldDB" id="A0A2W7PTI6"/>
<proteinExistence type="predicted"/>
<evidence type="ECO:0000313" key="1">
    <source>
        <dbReference type="EMBL" id="PZX37030.1"/>
    </source>
</evidence>
<reference evidence="1 2" key="1">
    <citation type="submission" date="2018-06" db="EMBL/GenBank/DDBJ databases">
        <title>Genomic Encyclopedia of Archaeal and Bacterial Type Strains, Phase II (KMG-II): from individual species to whole genera.</title>
        <authorList>
            <person name="Goeker M."/>
        </authorList>
    </citation>
    <scope>NUCLEOTIDE SEQUENCE [LARGE SCALE GENOMIC DNA]</scope>
    <source>
        <strain evidence="1 2">DSM 13087</strain>
    </source>
</reference>
<name>A0A2W7PTI6_9RHOB</name>
<dbReference type="Proteomes" id="UP000249364">
    <property type="component" value="Unassembled WGS sequence"/>
</dbReference>
<keyword evidence="2" id="KW-1185">Reference proteome</keyword>
<protein>
    <submittedName>
        <fullName evidence="1">Uncharacterized protein</fullName>
    </submittedName>
</protein>
<sequence>MRNIPKLGTTVDRPTGQRKLRVISISSLTPYRSALRYMYASTVALSVMASAAHAQTETEAPLPDEAPATAGSDVQGLDELYRQTEIRSQVARQDPPLTTRFTLNRQVIGPDSQRSARVGLLFGARRALEPDVFALIPFDTSIDSSIEDGVGVRRQTGWYAQLQMVDRSRQVEWRRQTPVELIGVDIDLSVTGGCLPGAPAGAVCTFTPGVTVGEDDIDPDTLLPGRFRFDSEFGQRIDPRTQQALKDAEGFFVRGDPDLNERVGMSLRLPNTGQVLDESRISLSGASRTETVRRRPIFTLSKVERTLRSNDVAASLSHTTRSIVLLEPEEWDAYTLSAQLAALVLPSLHGSLPAGQGGAPRGDISNNLFLASNNLRIPQGGFTMFQTGTGRVVHPETRPRNPDETPTAFFNSIWLGVSPVRTTVQSTNRRYSVTGERIFDPDQRFYYEGGTGDPLQDITGRITIIDDVARDISSLELQNIGDLFLQVGLGVSRQSALEELITQQRSRFRYVPHLSFTGNRTDGRSVVRYFMGVLNPRDANFYVGADATYQAANGFRFSASAVGYTNPDPDHFSNIELNIARSFQAGNGGIMTLGVAGALEFDRPALIAESAGTQNQNDRIDVFGQYQADWGRVTGRLRATGLRNGTTRRSATFGASLPIFDRSQMSLQVTPVSNEDAFIQAQIGLAAPISENANSPVLRAQYARMRYNFGNDAFGQNQSASEDTFRASMQFEF</sequence>
<organism evidence="1 2">
    <name type="scientific">Roseinatronobacter thiooxidans</name>
    <dbReference type="NCBI Taxonomy" id="121821"/>
    <lineage>
        <taxon>Bacteria</taxon>
        <taxon>Pseudomonadati</taxon>
        <taxon>Pseudomonadota</taxon>
        <taxon>Alphaproteobacteria</taxon>
        <taxon>Rhodobacterales</taxon>
        <taxon>Paracoccaceae</taxon>
        <taxon>Roseinatronobacter</taxon>
    </lineage>
</organism>
<comment type="caution">
    <text evidence="1">The sequence shown here is derived from an EMBL/GenBank/DDBJ whole genome shotgun (WGS) entry which is preliminary data.</text>
</comment>
<accession>A0A2W7PTI6</accession>
<dbReference type="STRING" id="121821.GCA_001870675_01398"/>
<dbReference type="EMBL" id="QKZQ01000023">
    <property type="protein sequence ID" value="PZX37030.1"/>
    <property type="molecule type" value="Genomic_DNA"/>
</dbReference>
<evidence type="ECO:0000313" key="2">
    <source>
        <dbReference type="Proteomes" id="UP000249364"/>
    </source>
</evidence>
<gene>
    <name evidence="1" type="ORF">LY56_03264</name>
</gene>